<dbReference type="Pfam" id="PF04884">
    <property type="entry name" value="UVB_sens_prot"/>
    <property type="match status" value="1"/>
</dbReference>
<gene>
    <name evidence="8" type="ORF">DDB_G0278315</name>
</gene>
<evidence type="ECO:0000256" key="2">
    <source>
        <dbReference type="ARBA" id="ARBA00007558"/>
    </source>
</evidence>
<name>Q54YB8_DICDI</name>
<dbReference type="RefSeq" id="XP_642284.1">
    <property type="nucleotide sequence ID" value="XM_637192.1"/>
</dbReference>
<keyword evidence="9" id="KW-1185">Reference proteome</keyword>
<comment type="caution">
    <text evidence="8">The sequence shown here is derived from an EMBL/GenBank/DDBJ whole genome shotgun (WGS) entry which is preliminary data.</text>
</comment>
<dbReference type="InterPro" id="IPR006968">
    <property type="entry name" value="RUS_fam"/>
</dbReference>
<keyword evidence="4 6" id="KW-1133">Transmembrane helix</keyword>
<organism evidence="8 9">
    <name type="scientific">Dictyostelium discoideum</name>
    <name type="common">Social amoeba</name>
    <dbReference type="NCBI Taxonomy" id="44689"/>
    <lineage>
        <taxon>Eukaryota</taxon>
        <taxon>Amoebozoa</taxon>
        <taxon>Evosea</taxon>
        <taxon>Eumycetozoa</taxon>
        <taxon>Dictyostelia</taxon>
        <taxon>Dictyosteliales</taxon>
        <taxon>Dictyosteliaceae</taxon>
        <taxon>Dictyostelium</taxon>
    </lineage>
</organism>
<dbReference type="InterPro" id="IPR054549">
    <property type="entry name" value="UVB_sens_RUS_dom"/>
</dbReference>
<dbReference type="GO" id="GO:0016020">
    <property type="term" value="C:membrane"/>
    <property type="evidence" value="ECO:0007669"/>
    <property type="project" value="UniProtKB-SubCell"/>
</dbReference>
<dbReference type="GeneID" id="8621491"/>
<dbReference type="VEuPathDB" id="AmoebaDB:DDB_G0278315"/>
<reference evidence="8 9" key="1">
    <citation type="journal article" date="2005" name="Nature">
        <title>The genome of the social amoeba Dictyostelium discoideum.</title>
        <authorList>
            <consortium name="The Dictyostelium discoideum Sequencing Consortium"/>
            <person name="Eichinger L."/>
            <person name="Pachebat J.A."/>
            <person name="Glockner G."/>
            <person name="Rajandream M.A."/>
            <person name="Sucgang R."/>
            <person name="Berriman M."/>
            <person name="Song J."/>
            <person name="Olsen R."/>
            <person name="Szafranski K."/>
            <person name="Xu Q."/>
            <person name="Tunggal B."/>
            <person name="Kummerfeld S."/>
            <person name="Madera M."/>
            <person name="Konfortov B.A."/>
            <person name="Rivero F."/>
            <person name="Bankier A.T."/>
            <person name="Lehmann R."/>
            <person name="Hamlin N."/>
            <person name="Davies R."/>
            <person name="Gaudet P."/>
            <person name="Fey P."/>
            <person name="Pilcher K."/>
            <person name="Chen G."/>
            <person name="Saunders D."/>
            <person name="Sodergren E."/>
            <person name="Davis P."/>
            <person name="Kerhornou A."/>
            <person name="Nie X."/>
            <person name="Hall N."/>
            <person name="Anjard C."/>
            <person name="Hemphill L."/>
            <person name="Bason N."/>
            <person name="Farbrother P."/>
            <person name="Desany B."/>
            <person name="Just E."/>
            <person name="Morio T."/>
            <person name="Rost R."/>
            <person name="Churcher C."/>
            <person name="Cooper J."/>
            <person name="Haydock S."/>
            <person name="van Driessche N."/>
            <person name="Cronin A."/>
            <person name="Goodhead I."/>
            <person name="Muzny D."/>
            <person name="Mourier T."/>
            <person name="Pain A."/>
            <person name="Lu M."/>
            <person name="Harper D."/>
            <person name="Lindsay R."/>
            <person name="Hauser H."/>
            <person name="James K."/>
            <person name="Quiles M."/>
            <person name="Madan Babu M."/>
            <person name="Saito T."/>
            <person name="Buchrieser C."/>
            <person name="Wardroper A."/>
            <person name="Felder M."/>
            <person name="Thangavelu M."/>
            <person name="Johnson D."/>
            <person name="Knights A."/>
            <person name="Loulseged H."/>
            <person name="Mungall K."/>
            <person name="Oliver K."/>
            <person name="Price C."/>
            <person name="Quail M.A."/>
            <person name="Urushihara H."/>
            <person name="Hernandez J."/>
            <person name="Rabbinowitsch E."/>
            <person name="Steffen D."/>
            <person name="Sanders M."/>
            <person name="Ma J."/>
            <person name="Kohara Y."/>
            <person name="Sharp S."/>
            <person name="Simmonds M."/>
            <person name="Spiegler S."/>
            <person name="Tivey A."/>
            <person name="Sugano S."/>
            <person name="White B."/>
            <person name="Walker D."/>
            <person name="Woodward J."/>
            <person name="Winckler T."/>
            <person name="Tanaka Y."/>
            <person name="Shaulsky G."/>
            <person name="Schleicher M."/>
            <person name="Weinstock G."/>
            <person name="Rosenthal A."/>
            <person name="Cox E.C."/>
            <person name="Chisholm R.L."/>
            <person name="Gibbs R."/>
            <person name="Loomis W.F."/>
            <person name="Platzer M."/>
            <person name="Kay R.R."/>
            <person name="Williams J."/>
            <person name="Dear P.H."/>
            <person name="Noegel A.A."/>
            <person name="Barrell B."/>
            <person name="Kuspa A."/>
        </authorList>
    </citation>
    <scope>NUCLEOTIDE SEQUENCE [LARGE SCALE GENOMIC DNA]</scope>
    <source>
        <strain evidence="8 9">AX4</strain>
    </source>
</reference>
<dbReference type="PaxDb" id="44689-DDB0232154"/>
<evidence type="ECO:0000313" key="8">
    <source>
        <dbReference type="EMBL" id="EAL68330.1"/>
    </source>
</evidence>
<dbReference type="EMBL" id="AAFI02000023">
    <property type="protein sequence ID" value="EAL68330.1"/>
    <property type="molecule type" value="Genomic_DNA"/>
</dbReference>
<evidence type="ECO:0000256" key="5">
    <source>
        <dbReference type="ARBA" id="ARBA00023136"/>
    </source>
</evidence>
<comment type="subcellular location">
    <subcellularLocation>
        <location evidence="1">Membrane</location>
    </subcellularLocation>
</comment>
<dbReference type="KEGG" id="ddi:DDB_G0278315"/>
<feature type="transmembrane region" description="Helical" evidence="6">
    <location>
        <begin position="315"/>
        <end position="333"/>
    </location>
</feature>
<dbReference type="HOGENOM" id="CLU_418307_0_0_1"/>
<dbReference type="dictyBase" id="DDB_G0278315"/>
<evidence type="ECO:0000256" key="4">
    <source>
        <dbReference type="ARBA" id="ARBA00022989"/>
    </source>
</evidence>
<proteinExistence type="inferred from homology"/>
<dbReference type="PhylomeDB" id="Q54YB8"/>
<evidence type="ECO:0000256" key="3">
    <source>
        <dbReference type="ARBA" id="ARBA00022692"/>
    </source>
</evidence>
<dbReference type="PANTHER" id="PTHR12770:SF31">
    <property type="entry name" value="RUS FAMILY MEMBER 1"/>
    <property type="match status" value="1"/>
</dbReference>
<keyword evidence="3 6" id="KW-0812">Transmembrane</keyword>
<protein>
    <submittedName>
        <fullName evidence="8">DUF647 family protein</fullName>
    </submittedName>
</protein>
<dbReference type="Proteomes" id="UP000002195">
    <property type="component" value="Unassembled WGS sequence"/>
</dbReference>
<dbReference type="AlphaFoldDB" id="Q54YB8"/>
<sequence length="567" mass="63992">MLNALNKTCLNRYKYCKTNINQVFNRANYTNNNNNNNNNNSLNNNKDFNKIKFSLSEIKDGGKILNQYTFNDFNNTIESTSSSINNNNNNNNKFELIKNKQQKLLTTQEKELKLDDNKLFDSIKKLFLPKGYPSTVTSDYIGYQKWMFIQNVIGSTTYVLSTHALLTSVIGISSTSALPFAAAISWVLKDGLGATALVLFANKYSTLFDYDIKKYKFRGDLLHNFGVLLEMFTPFFQQFFLPLASISNLSKGLAGLIYGSTRASLNRSFSLKENIGDITAKYQSQSMAAYLSGMAIGSSIGMILSVFPLTSVSNLSMVFGLSFIHIFCGINAIKSIDLKTLNQQRTSILIDNWLKSNLILTSKIVNQEEKFITNDKYLKPNIKLGCTIEESFEYDYQLNEALNIANSNSNNDYLISIKLGKNKNCDDSIIRILYFDKKQTTTTNNMTTNMTTDLINDLALHNKEQNNIIILKSYFHAFLIRAELIKLANSNEISLYLNDGSGSGSGGSGDFSHSKELKLIMENTNTQLNEKFDSFLKDFTNDQNWNFIPSSSTLMFEIGETKIKLNI</sequence>
<evidence type="ECO:0000313" key="9">
    <source>
        <dbReference type="Proteomes" id="UP000002195"/>
    </source>
</evidence>
<dbReference type="PANTHER" id="PTHR12770">
    <property type="entry name" value="RUS1 FAMILY PROTEIN C16ORF58"/>
    <property type="match status" value="1"/>
</dbReference>
<feature type="transmembrane region" description="Helical" evidence="6">
    <location>
        <begin position="288"/>
        <end position="309"/>
    </location>
</feature>
<feature type="domain" description="Protein root UVB sensitive/RUS" evidence="7">
    <location>
        <begin position="116"/>
        <end position="356"/>
    </location>
</feature>
<evidence type="ECO:0000259" key="7">
    <source>
        <dbReference type="Pfam" id="PF04884"/>
    </source>
</evidence>
<dbReference type="eggNOG" id="KOG4249">
    <property type="taxonomic scope" value="Eukaryota"/>
</dbReference>
<evidence type="ECO:0000256" key="1">
    <source>
        <dbReference type="ARBA" id="ARBA00004370"/>
    </source>
</evidence>
<dbReference type="InParanoid" id="Q54YB8"/>
<accession>Q54YB8</accession>
<comment type="similarity">
    <text evidence="2">Belongs to the RUS1 family.</text>
</comment>
<evidence type="ECO:0000256" key="6">
    <source>
        <dbReference type="SAM" id="Phobius"/>
    </source>
</evidence>
<keyword evidence="5 6" id="KW-0472">Membrane</keyword>
<dbReference type="OMA" id="THIYCNY"/>